<dbReference type="InterPro" id="IPR027919">
    <property type="entry name" value="DUF4568"/>
</dbReference>
<feature type="transmembrane region" description="Helical" evidence="1">
    <location>
        <begin position="283"/>
        <end position="308"/>
    </location>
</feature>
<organism evidence="2 3">
    <name type="scientific">Lipotes vexillifer</name>
    <name type="common">Yangtze river dolphin</name>
    <dbReference type="NCBI Taxonomy" id="118797"/>
    <lineage>
        <taxon>Eukaryota</taxon>
        <taxon>Metazoa</taxon>
        <taxon>Chordata</taxon>
        <taxon>Craniata</taxon>
        <taxon>Vertebrata</taxon>
        <taxon>Euteleostomi</taxon>
        <taxon>Mammalia</taxon>
        <taxon>Eutheria</taxon>
        <taxon>Laurasiatheria</taxon>
        <taxon>Artiodactyla</taxon>
        <taxon>Whippomorpha</taxon>
        <taxon>Cetacea</taxon>
        <taxon>Odontoceti</taxon>
        <taxon>Lipotidae</taxon>
        <taxon>Lipotes</taxon>
    </lineage>
</organism>
<dbReference type="KEGG" id="lve:103076336"/>
<dbReference type="RefSeq" id="XP_007468528.1">
    <property type="nucleotide sequence ID" value="XM_007468466.1"/>
</dbReference>
<gene>
    <name evidence="3" type="primary">LOC103076336</name>
</gene>
<dbReference type="GeneID" id="103076336"/>
<evidence type="ECO:0000313" key="3">
    <source>
        <dbReference type="RefSeq" id="XP_007468528.1"/>
    </source>
</evidence>
<name>A0A340Y5K2_LIPVE</name>
<dbReference type="PANTHER" id="PTHR14693">
    <property type="entry name" value="RIKEN CDNA 1700018B08"/>
    <property type="match status" value="1"/>
</dbReference>
<evidence type="ECO:0000313" key="2">
    <source>
        <dbReference type="Proteomes" id="UP000265300"/>
    </source>
</evidence>
<dbReference type="Pfam" id="PF15132">
    <property type="entry name" value="DUF4568"/>
    <property type="match status" value="1"/>
</dbReference>
<protein>
    <submittedName>
        <fullName evidence="3">Uncharacterized protein LOC103076336</fullName>
    </submittedName>
</protein>
<dbReference type="InParanoid" id="A0A340Y5K2"/>
<reference evidence="3" key="1">
    <citation type="submission" date="2025-08" db="UniProtKB">
        <authorList>
            <consortium name="RefSeq"/>
        </authorList>
    </citation>
    <scope>IDENTIFICATION</scope>
</reference>
<dbReference type="Proteomes" id="UP000265300">
    <property type="component" value="Unplaced"/>
</dbReference>
<keyword evidence="1" id="KW-0472">Membrane</keyword>
<keyword evidence="1" id="KW-1133">Transmembrane helix</keyword>
<dbReference type="AlphaFoldDB" id="A0A340Y5K2"/>
<keyword evidence="1" id="KW-0812">Transmembrane</keyword>
<proteinExistence type="predicted"/>
<evidence type="ECO:0000256" key="1">
    <source>
        <dbReference type="SAM" id="Phobius"/>
    </source>
</evidence>
<dbReference type="PANTHER" id="PTHR14693:SF0">
    <property type="entry name" value="RIKEN CDNA 1700018B08 GENE"/>
    <property type="match status" value="1"/>
</dbReference>
<dbReference type="OrthoDB" id="9789756at2759"/>
<accession>A0A340Y5K2</accession>
<sequence length="309" mass="35071">MCPPPQQGSPEGRSEWLSCIPGLPHHDNQKRLQMRPDSPGDCHLVENRWVMICLQCNEESRLRWKLVQVVMWYLACRTQMVGEGTETPASAPRGPAGPSIGNGEWAFPGVRERFFRGRRSYRTGRGHNRNAMCPVPSSVHREPICCECQAKFGGRLPVRRAEAVLPYWVPLSLRPQKQIQKMVWFYVPQTTKACPCPCHHFGGRLTMPRDQAVMPYWVPQVLRSHKKVVKRQQSFKGIPVPLDVRSGYNRWRICGEGRRLLKWQQLQALHQAALVSPGQPASLLASLLPLSLSLLILVQALLSVIVAIW</sequence>
<keyword evidence="2" id="KW-1185">Reference proteome</keyword>